<proteinExistence type="predicted"/>
<dbReference type="AlphaFoldDB" id="A0A0F9C8T5"/>
<reference evidence="1" key="1">
    <citation type="journal article" date="2015" name="Nature">
        <title>Complex archaea that bridge the gap between prokaryotes and eukaryotes.</title>
        <authorList>
            <person name="Spang A."/>
            <person name="Saw J.H."/>
            <person name="Jorgensen S.L."/>
            <person name="Zaremba-Niedzwiedzka K."/>
            <person name="Martijn J."/>
            <person name="Lind A.E."/>
            <person name="van Eijk R."/>
            <person name="Schleper C."/>
            <person name="Guy L."/>
            <person name="Ettema T.J."/>
        </authorList>
    </citation>
    <scope>NUCLEOTIDE SEQUENCE</scope>
</reference>
<dbReference type="EMBL" id="LAZR01047915">
    <property type="protein sequence ID" value="KKK93106.1"/>
    <property type="molecule type" value="Genomic_DNA"/>
</dbReference>
<evidence type="ECO:0000313" key="1">
    <source>
        <dbReference type="EMBL" id="KKK93106.1"/>
    </source>
</evidence>
<comment type="caution">
    <text evidence="1">The sequence shown here is derived from an EMBL/GenBank/DDBJ whole genome shotgun (WGS) entry which is preliminary data.</text>
</comment>
<sequence>MNVFIRPDEEKKWKSLNKTAPIVIPVSYATLETLLTHFTATFLSDTVFKYEGRSPEDTIKAGLLEHVVQAQVQK</sequence>
<gene>
    <name evidence="1" type="ORF">LCGC14_2696220</name>
</gene>
<feature type="non-terminal residue" evidence="1">
    <location>
        <position position="74"/>
    </location>
</feature>
<organism evidence="1">
    <name type="scientific">marine sediment metagenome</name>
    <dbReference type="NCBI Taxonomy" id="412755"/>
    <lineage>
        <taxon>unclassified sequences</taxon>
        <taxon>metagenomes</taxon>
        <taxon>ecological metagenomes</taxon>
    </lineage>
</organism>
<protein>
    <submittedName>
        <fullName evidence="1">Uncharacterized protein</fullName>
    </submittedName>
</protein>
<name>A0A0F9C8T5_9ZZZZ</name>
<accession>A0A0F9C8T5</accession>